<dbReference type="PANTHER" id="PTHR48100:SF1">
    <property type="entry name" value="HISTIDINE PHOSPHATASE FAMILY PROTEIN-RELATED"/>
    <property type="match status" value="1"/>
</dbReference>
<dbReference type="Pfam" id="PF00300">
    <property type="entry name" value="His_Phos_1"/>
    <property type="match status" value="2"/>
</dbReference>
<dbReference type="InterPro" id="IPR013078">
    <property type="entry name" value="His_Pase_superF_clade-1"/>
</dbReference>
<evidence type="ECO:0000313" key="1">
    <source>
        <dbReference type="EMBL" id="MBW2940710.1"/>
    </source>
</evidence>
<proteinExistence type="predicted"/>
<dbReference type="InterPro" id="IPR050275">
    <property type="entry name" value="PGM_Phosphatase"/>
</dbReference>
<dbReference type="EMBL" id="JAHWDQ010000001">
    <property type="protein sequence ID" value="MBW2940710.1"/>
    <property type="molecule type" value="Genomic_DNA"/>
</dbReference>
<comment type="caution">
    <text evidence="1">The sequence shown here is derived from an EMBL/GenBank/DDBJ whole genome shotgun (WGS) entry which is preliminary data.</text>
</comment>
<evidence type="ECO:0000313" key="2">
    <source>
        <dbReference type="Proteomes" id="UP001166291"/>
    </source>
</evidence>
<gene>
    <name evidence="1" type="ORF">KXJ70_07990</name>
</gene>
<keyword evidence="2" id="KW-1185">Reference proteome</keyword>
<dbReference type="RefSeq" id="WP_219042883.1">
    <property type="nucleotide sequence ID" value="NZ_JAHWDQ010000001.1"/>
</dbReference>
<name>A0ABS6VQV7_9GAMM</name>
<accession>A0ABS6VQV7</accession>
<organism evidence="1 2">
    <name type="scientific">Zhongshania aquimaris</name>
    <dbReference type="NCBI Taxonomy" id="2857107"/>
    <lineage>
        <taxon>Bacteria</taxon>
        <taxon>Pseudomonadati</taxon>
        <taxon>Pseudomonadota</taxon>
        <taxon>Gammaproteobacteria</taxon>
        <taxon>Cellvibrionales</taxon>
        <taxon>Spongiibacteraceae</taxon>
        <taxon>Zhongshania</taxon>
    </lineage>
</organism>
<dbReference type="CDD" id="cd07067">
    <property type="entry name" value="HP_PGM_like"/>
    <property type="match status" value="1"/>
</dbReference>
<dbReference type="PANTHER" id="PTHR48100">
    <property type="entry name" value="BROAD-SPECIFICITY PHOSPHATASE YOR283W-RELATED"/>
    <property type="match status" value="1"/>
</dbReference>
<dbReference type="Proteomes" id="UP001166291">
    <property type="component" value="Unassembled WGS sequence"/>
</dbReference>
<reference evidence="1" key="1">
    <citation type="submission" date="2021-07" db="EMBL/GenBank/DDBJ databases">
        <title>Zhongshania sp. CAU 1632 isolated from seawater.</title>
        <authorList>
            <person name="Kim W."/>
        </authorList>
    </citation>
    <scope>NUCLEOTIDE SEQUENCE</scope>
    <source>
        <strain evidence="1">CAU 1632</strain>
    </source>
</reference>
<protein>
    <submittedName>
        <fullName evidence="1">Phosphoglycerate mutase family protein</fullName>
    </submittedName>
</protein>
<sequence length="233" mass="25686">MPALYLIRHGQASFGAEDYDQLSDLGQRQSRHLGDHFAEQGIIPSAVICGGMKRHRQTAEQCLAAMGLSETFQQGGEHFVLDSDWDEYDHLQILEAYTSLPGVGEKMVQDMAGENPKVGFQNHFSLAMQRWCEGEHDHEYRETWSVFCDRVERGLQAAASGNGNVFVFTSGGAISAVSRKLLALNNVKALSLSWTLANAAYSKVLAGKSGVVMASMNEHSHIDGKHRALLSYR</sequence>
<dbReference type="SMART" id="SM00855">
    <property type="entry name" value="PGAM"/>
    <property type="match status" value="1"/>
</dbReference>